<organism evidence="1 2">
    <name type="scientific">Solanum verrucosum</name>
    <dbReference type="NCBI Taxonomy" id="315347"/>
    <lineage>
        <taxon>Eukaryota</taxon>
        <taxon>Viridiplantae</taxon>
        <taxon>Streptophyta</taxon>
        <taxon>Embryophyta</taxon>
        <taxon>Tracheophyta</taxon>
        <taxon>Spermatophyta</taxon>
        <taxon>Magnoliopsida</taxon>
        <taxon>eudicotyledons</taxon>
        <taxon>Gunneridae</taxon>
        <taxon>Pentapetalae</taxon>
        <taxon>asterids</taxon>
        <taxon>lamiids</taxon>
        <taxon>Solanales</taxon>
        <taxon>Solanaceae</taxon>
        <taxon>Solanoideae</taxon>
        <taxon>Solaneae</taxon>
        <taxon>Solanum</taxon>
    </lineage>
</organism>
<dbReference type="EMBL" id="CP133615">
    <property type="protein sequence ID" value="WMV24480.1"/>
    <property type="molecule type" value="Genomic_DNA"/>
</dbReference>
<evidence type="ECO:0000313" key="1">
    <source>
        <dbReference type="EMBL" id="WMV24480.1"/>
    </source>
</evidence>
<dbReference type="AlphaFoldDB" id="A0AAF0QNR0"/>
<dbReference type="InterPro" id="IPR043502">
    <property type="entry name" value="DNA/RNA_pol_sf"/>
</dbReference>
<evidence type="ECO:0000313" key="2">
    <source>
        <dbReference type="Proteomes" id="UP001234989"/>
    </source>
</evidence>
<name>A0AAF0QNR0_SOLVR</name>
<reference evidence="1" key="1">
    <citation type="submission" date="2023-08" db="EMBL/GenBank/DDBJ databases">
        <title>A de novo genome assembly of Solanum verrucosum Schlechtendal, a Mexican diploid species geographically isolated from the other diploid A-genome species in potato relatives.</title>
        <authorList>
            <person name="Hosaka K."/>
        </authorList>
    </citation>
    <scope>NUCLEOTIDE SEQUENCE</scope>
    <source>
        <tissue evidence="1">Young leaves</tissue>
    </source>
</reference>
<proteinExistence type="predicted"/>
<dbReference type="Proteomes" id="UP001234989">
    <property type="component" value="Chromosome 4"/>
</dbReference>
<sequence length="265" mass="29926">MSKNPGIELGMKGLVWDIKGRMLYSSCVGIMAGEATIMGWAAIVGIPLDHKCFSCGEQGHFKGSVSPTDGFLGATTDLGRFSKPGYGGFLCDLGKKADFGYHKVSRNVKKIGNLYKYHKRTKGCRASEVDGKNYRIYNQLEALENIASEQRLGVVHLASYYRRFVMNFTSIDMHLTRLTQKEVPFMWSDKYEESFQRQMTLLTPTSILTLPKEGRQDQRYVVKWRLMGGFQVYDFMKAAIDDIMTLYQDIYEGTIPAKAAMATPL</sequence>
<dbReference type="InterPro" id="IPR043128">
    <property type="entry name" value="Rev_trsase/Diguanyl_cyclase"/>
</dbReference>
<dbReference type="Gene3D" id="3.30.70.270">
    <property type="match status" value="1"/>
</dbReference>
<dbReference type="SUPFAM" id="SSF56672">
    <property type="entry name" value="DNA/RNA polymerases"/>
    <property type="match status" value="1"/>
</dbReference>
<keyword evidence="2" id="KW-1185">Reference proteome</keyword>
<accession>A0AAF0QNR0</accession>
<gene>
    <name evidence="1" type="ORF">MTR67_017865</name>
</gene>
<protein>
    <submittedName>
        <fullName evidence="1">Uncharacterized protein</fullName>
    </submittedName>
</protein>